<dbReference type="EMBL" id="UZAN01039827">
    <property type="protein sequence ID" value="VDP67309.1"/>
    <property type="molecule type" value="Genomic_DNA"/>
</dbReference>
<evidence type="ECO:0000313" key="1">
    <source>
        <dbReference type="EMBL" id="VDP67309.1"/>
    </source>
</evidence>
<dbReference type="Proteomes" id="UP000272942">
    <property type="component" value="Unassembled WGS sequence"/>
</dbReference>
<protein>
    <submittedName>
        <fullName evidence="3">VWFA domain-containing protein</fullName>
    </submittedName>
</protein>
<evidence type="ECO:0000313" key="2">
    <source>
        <dbReference type="Proteomes" id="UP000272942"/>
    </source>
</evidence>
<dbReference type="OrthoDB" id="6282199at2759"/>
<reference evidence="3" key="1">
    <citation type="submission" date="2016-06" db="UniProtKB">
        <authorList>
            <consortium name="WormBaseParasite"/>
        </authorList>
    </citation>
    <scope>IDENTIFICATION</scope>
</reference>
<proteinExistence type="predicted"/>
<evidence type="ECO:0000313" key="3">
    <source>
        <dbReference type="WBParaSite" id="ECPE_0000275101-mRNA-1"/>
    </source>
</evidence>
<name>A0A183A713_9TREM</name>
<gene>
    <name evidence="1" type="ORF">ECPE_LOCUS2748</name>
</gene>
<reference evidence="1 2" key="2">
    <citation type="submission" date="2018-11" db="EMBL/GenBank/DDBJ databases">
        <authorList>
            <consortium name="Pathogen Informatics"/>
        </authorList>
    </citation>
    <scope>NUCLEOTIDE SEQUENCE [LARGE SCALE GENOMIC DNA]</scope>
    <source>
        <strain evidence="1 2">Egypt</strain>
    </source>
</reference>
<organism evidence="3">
    <name type="scientific">Echinostoma caproni</name>
    <dbReference type="NCBI Taxonomy" id="27848"/>
    <lineage>
        <taxon>Eukaryota</taxon>
        <taxon>Metazoa</taxon>
        <taxon>Spiralia</taxon>
        <taxon>Lophotrochozoa</taxon>
        <taxon>Platyhelminthes</taxon>
        <taxon>Trematoda</taxon>
        <taxon>Digenea</taxon>
        <taxon>Plagiorchiida</taxon>
        <taxon>Echinostomata</taxon>
        <taxon>Echinostomatoidea</taxon>
        <taxon>Echinostomatidae</taxon>
        <taxon>Echinostoma</taxon>
    </lineage>
</organism>
<dbReference type="WBParaSite" id="ECPE_0000275101-mRNA-1">
    <property type="protein sequence ID" value="ECPE_0000275101-mRNA-1"/>
    <property type="gene ID" value="ECPE_0000275101"/>
</dbReference>
<sequence length="2360" mass="273106">MSTSLPKSNPDGTLRTTAAARPQKCSCPPCRVETGMCNPHTKNMEVRRICFRLRPDGQCEPLTIRQFRPCGEVLHPFSRLPPTECPPTLQRIPGQCDYCKGERLVHLKTFFREEGGQFRCRLVDNVHPEPCSCKPIKLVKHACEKDNTPMRIIYVQEQKSCLDCEARKKVILDRPVVCRRRWIRRGPCHRSDNHSPAVRKVIHMKQVVKDCRCRLAMRVTTEVCDCPAPTRSNPECVPHLNQLAIKWTVFHPDRQHCVGKTKVTLLPRPPCCPKPQKTLSPCHNGMQVERHIIYDLVEGTCRKHVNERKVHCKCAAYGIRRITECNIKRPGDTRRYRHLLTTSPRIEECMCHEPASDVQFEACDCPEANEPPVKQVQQCPQWCYHTTSEQCDARCCPRNHKILERSCTTSGHEQVTRISETVLRQGRCVHVIRQVRERVPCAVGFLRHEWARSNEHGVRLLRDLFGNVDRCKCSVQAVDTPCPKVCREAIKSTECDVGTQELVHTLIQLVPIGCRCEEMAFKRRTSVLCPKFTKLISAKCSPITNVETRKYLHSYQDNCQCKNRVVTEQRRCGCPKPRLSDLTCDPQTNRLRGIRTVYELDGSDCAVRKELVQKPIDCRQHHLLEPRQNDGRPVLHFSCDEQTGQGRLWITVWVPHQCRCVRRRHVIREGACRCPPPQTAMHCDTQTNNWIRKTTQFVLDRQHLQCRRRQADYHARPTSCKPKMRITRGPCVLGRMMETLTEQHRDPNGCACLERIRKVMRDCRCPTEIVGDGQCDGQRESWEEVILERRWDPIKQTCVIEKRTPSIHFCKCPTAQTHQECKNGVIEQTHVAFKLNPRMAVCERVVHQRRFKPHCEYPPALTRQTPHSSLFHRYRQSPCDPATCTLKLEVFVRKYDPSQCLCRWRLAESRRCTCCGCPKPQLNVKCINDKNLIGTITYYATERERCGHKCVPKTQDVYKEVDCNSYPRPPKAHWTTCDRATCLKHYRLPYYERRNCKCVLTEKTLASRPCWCPDKPTVRAVCVGNCAVSVREVYRFDRDNQRCVKENYIQRQCRKCPKPHELREPCDVSGSCMQTVRLIHYIVEDCHCKRLEQVRQERCCCPAPVTLGSKCLEDVGVVETKQVSYDLVNGHCAERVQLNRIPTTCPPAGSVIPEPVAPCNPQTCLRPVLGPRWIRVGCQCVEQKPQRFETCCCTNRILTQAWKLHHGECVKVMVSKGLQSPPCLPQKITPLGPCNPETKTQPALLERFVVKNCKCQSIGNQEIKRVCACPAPEDTVGQCDPVTCLQRVHRVAWMLEPHDNHCRRLAPQVLTRPCCCSREQHKPVDKVRCIPETGQLEIVRISYRFDPRSETCEPHTERHFKMPDCPNHGKLLRGKCDQTRRWTIDRVVLWRPHAPTCRCRVLTKLLKRPCDCSYLDHEPRKPICIADEGLLLKKRIIHQERHGTCQPEERWLKKKIVCQDGVNMKVNCNPQTCQGEQISTWFERVGCSCVPRERKTQGKCCCPSPREEHRCLDDGKLAVLDKISYRLDPVRMECVQQVDRVRRDVECSEGTPHVLRRYCDRETCHPVSLLRRIVRRNCQCGNLVRRVVHRNHQCCCPPPRFTEKCYEMYGVLSRVVYKYELFRGHCVTRKIVDQDQIGCPPPRLIKENCGPGMLFRKVVRVWFELEGNPVDGRVQCRERSMHLYTEPCKIKNLMPNLADELEHFNYTLVNRCNQFGKHSPLNRELLIVKQFDEMKAIRKRNDTALKCPPPSVTKHCNRGELVFVRREHRMSMHTGHPACQLKTFVKKVPVMCDQQSTRHYRSACWNHQRKVVRIRQRLDPSTCECRSMAKVDFEACDCHLKNKEKSECQNGVLRVYATRYSSRPGLNRCVKTTTRSIHPVVCSGQTEVIQSSGCTIEQPNGVYRSEEIRWRQVTNCQCVTQRKQVLRLCGCPQPQEERRCLDTVNLAVYKTTFNHVADQCIPNQEVVTTEIRCIRPARIVDKTSCEHGLPLDQNPAGCMEQITVAFDQVENCQCITRTLKFRRPCCVPEPRTERHCDASRSRWVTTRTTYKLSPAKVLFESGDLTIWDQVPKAIHHAKEQVVTCPEDQIRETCDPQTGMWTQTVTHYERVGCHCKRTVKINHGQCRCPPARVTETPCQESFLQRITETFELIEGRCVGRRHIERIRCACPRPIRRIYCDGTGRWIKCFAQFLFNPVAKVCRLVKNCVRWEQDCPKPANRLVGPCGPQTGFTQAVQHVRFVRDQRSCRCQPEVLSEWKEHCRCDHINRMSERCHDGMVEVRGIVHELVNGECKPKQVKHTKPIVCPAPNVRIVPCNRSPTSALRGLSLKIVDAFERHGCQCVRRRHVYKKICGKFVMKSLR</sequence>
<keyword evidence="2" id="KW-1185">Reference proteome</keyword>
<accession>A0A183A713</accession>